<protein>
    <submittedName>
        <fullName evidence="1">Uncharacterized protein</fullName>
    </submittedName>
</protein>
<name>A0A3N0BSF3_9MICC</name>
<reference evidence="1 2" key="1">
    <citation type="submission" date="2018-10" db="EMBL/GenBank/DDBJ databases">
        <title>Genome sequencing of Arthrobacter oryzae TNB02.</title>
        <authorList>
            <person name="Cho Y.-J."/>
            <person name="Cho A."/>
            <person name="Kim O.-S."/>
        </authorList>
    </citation>
    <scope>NUCLEOTIDE SEQUENCE [LARGE SCALE GENOMIC DNA]</scope>
    <source>
        <strain evidence="1 2">TNB02</strain>
    </source>
</reference>
<dbReference type="EMBL" id="RBED01000115">
    <property type="protein sequence ID" value="RNL51977.1"/>
    <property type="molecule type" value="Genomic_DNA"/>
</dbReference>
<organism evidence="1 2">
    <name type="scientific">Arthrobacter oryzae</name>
    <dbReference type="NCBI Taxonomy" id="409290"/>
    <lineage>
        <taxon>Bacteria</taxon>
        <taxon>Bacillati</taxon>
        <taxon>Actinomycetota</taxon>
        <taxon>Actinomycetes</taxon>
        <taxon>Micrococcales</taxon>
        <taxon>Micrococcaceae</taxon>
        <taxon>Arthrobacter</taxon>
    </lineage>
</organism>
<dbReference type="Proteomes" id="UP000273807">
    <property type="component" value="Unassembled WGS sequence"/>
</dbReference>
<accession>A0A3N0BSF3</accession>
<gene>
    <name evidence="1" type="ORF">D7003_14435</name>
</gene>
<dbReference type="OrthoDB" id="4947997at2"/>
<evidence type="ECO:0000313" key="2">
    <source>
        <dbReference type="Proteomes" id="UP000273807"/>
    </source>
</evidence>
<evidence type="ECO:0000313" key="1">
    <source>
        <dbReference type="EMBL" id="RNL51977.1"/>
    </source>
</evidence>
<sequence length="95" mass="10454">MATSESTTSEPSNSEFDQFLQEATALDPEAGAALGRNRLYGLYTSWCFVSRGVPGPEDAFWAAMKQKGIRPGRTRLRMKGPAATDYILSTYPEMV</sequence>
<dbReference type="AlphaFoldDB" id="A0A3N0BSF3"/>
<keyword evidence="2" id="KW-1185">Reference proteome</keyword>
<comment type="caution">
    <text evidence="1">The sequence shown here is derived from an EMBL/GenBank/DDBJ whole genome shotgun (WGS) entry which is preliminary data.</text>
</comment>
<proteinExistence type="predicted"/>